<dbReference type="InterPro" id="IPR004875">
    <property type="entry name" value="DDE_SF_endonuclease_dom"/>
</dbReference>
<feature type="domain" description="DDE-1" evidence="1">
    <location>
        <begin position="13"/>
        <end position="51"/>
    </location>
</feature>
<dbReference type="AlphaFoldDB" id="A0A1B6J9E7"/>
<accession>A0A1B6J9E7</accession>
<reference evidence="2" key="1">
    <citation type="submission" date="2015-11" db="EMBL/GenBank/DDBJ databases">
        <title>De novo transcriptome assembly of four potential Pierce s Disease insect vectors from Arizona vineyards.</title>
        <authorList>
            <person name="Tassone E.E."/>
        </authorList>
    </citation>
    <scope>NUCLEOTIDE SEQUENCE</scope>
</reference>
<protein>
    <recommendedName>
        <fullName evidence="1">DDE-1 domain-containing protein</fullName>
    </recommendedName>
</protein>
<organism evidence="2">
    <name type="scientific">Homalodisca liturata</name>
    <dbReference type="NCBI Taxonomy" id="320908"/>
    <lineage>
        <taxon>Eukaryota</taxon>
        <taxon>Metazoa</taxon>
        <taxon>Ecdysozoa</taxon>
        <taxon>Arthropoda</taxon>
        <taxon>Hexapoda</taxon>
        <taxon>Insecta</taxon>
        <taxon>Pterygota</taxon>
        <taxon>Neoptera</taxon>
        <taxon>Paraneoptera</taxon>
        <taxon>Hemiptera</taxon>
        <taxon>Auchenorrhyncha</taxon>
        <taxon>Membracoidea</taxon>
        <taxon>Cicadellidae</taxon>
        <taxon>Cicadellinae</taxon>
        <taxon>Proconiini</taxon>
        <taxon>Homalodisca</taxon>
    </lineage>
</organism>
<sequence>MKKSAPDITVNRERITAMGCVNTRGEEKLKLLMVGKSIKPCCFKNVQTRECNELQIFFLIVLETNLSLMLESFARRKIKIKFLLITDNAPTQYPLKVLKKIDQMFEVKFFL</sequence>
<evidence type="ECO:0000313" key="2">
    <source>
        <dbReference type="EMBL" id="JAS95723.1"/>
    </source>
</evidence>
<dbReference type="GO" id="GO:0003676">
    <property type="term" value="F:nucleic acid binding"/>
    <property type="evidence" value="ECO:0007669"/>
    <property type="project" value="InterPro"/>
</dbReference>
<dbReference type="EMBL" id="GECU01011983">
    <property type="protein sequence ID" value="JAS95723.1"/>
    <property type="molecule type" value="Transcribed_RNA"/>
</dbReference>
<gene>
    <name evidence="2" type="ORF">g.27342</name>
</gene>
<evidence type="ECO:0000259" key="1">
    <source>
        <dbReference type="Pfam" id="PF03184"/>
    </source>
</evidence>
<proteinExistence type="predicted"/>
<name>A0A1B6J9E7_9HEMI</name>
<dbReference type="Pfam" id="PF03184">
    <property type="entry name" value="DDE_1"/>
    <property type="match status" value="1"/>
</dbReference>